<keyword evidence="5" id="KW-0949">S-adenosyl-L-methionine</keyword>
<dbReference type="CTD" id="41737"/>
<dbReference type="InterPro" id="IPR047219">
    <property type="entry name" value="KMT2A_2B_SET"/>
</dbReference>
<dbReference type="GO" id="GO:0098687">
    <property type="term" value="C:chromosomal region"/>
    <property type="evidence" value="ECO:0007669"/>
    <property type="project" value="UniProtKB-ARBA"/>
</dbReference>
<dbReference type="Gene3D" id="2.170.270.10">
    <property type="entry name" value="SET domain"/>
    <property type="match status" value="1"/>
</dbReference>
<accession>A0A9R1SW17</accession>
<dbReference type="Gene3D" id="3.30.160.360">
    <property type="match status" value="1"/>
</dbReference>
<dbReference type="PROSITE" id="PS50280">
    <property type="entry name" value="SET"/>
    <property type="match status" value="1"/>
</dbReference>
<keyword evidence="10" id="KW-0156">Chromatin regulator</keyword>
<dbReference type="PROSITE" id="PS51543">
    <property type="entry name" value="FYRC"/>
    <property type="match status" value="1"/>
</dbReference>
<dbReference type="InterPro" id="IPR001965">
    <property type="entry name" value="Znf_PHD"/>
</dbReference>
<evidence type="ECO:0000256" key="4">
    <source>
        <dbReference type="ARBA" id="ARBA00022679"/>
    </source>
</evidence>
<evidence type="ECO:0000256" key="9">
    <source>
        <dbReference type="ARBA" id="ARBA00022833"/>
    </source>
</evidence>
<dbReference type="SMART" id="SM00317">
    <property type="entry name" value="SET"/>
    <property type="match status" value="1"/>
</dbReference>
<feature type="compositionally biased region" description="Low complexity" evidence="18">
    <location>
        <begin position="1167"/>
        <end position="1179"/>
    </location>
</feature>
<feature type="compositionally biased region" description="Basic and acidic residues" evidence="18">
    <location>
        <begin position="749"/>
        <end position="763"/>
    </location>
</feature>
<proteinExistence type="predicted"/>
<comment type="subcellular location">
    <subcellularLocation>
        <location evidence="1">Nucleus</location>
    </subcellularLocation>
</comment>
<dbReference type="SMART" id="SM00508">
    <property type="entry name" value="PostSET"/>
    <property type="match status" value="1"/>
</dbReference>
<feature type="region of interest" description="Disordered" evidence="18">
    <location>
        <begin position="445"/>
        <end position="468"/>
    </location>
</feature>
<keyword evidence="6" id="KW-0479">Metal-binding</keyword>
<dbReference type="GO" id="GO:0042800">
    <property type="term" value="F:histone H3K4 methyltransferase activity"/>
    <property type="evidence" value="ECO:0007669"/>
    <property type="project" value="TreeGrafter"/>
</dbReference>
<sequence>MGRSKFPGKPPKTVTRKRIKVLGRPDTAHTTDSVTFAENIYYGLSLVNETLGDNEKEPPFHGFSSKEAKLSVSYIKTKHRDDDQNVERNSDKIQVDSQSHPQQSENNTVETDENSSNKDVPQGSIESAGKNDDEEVKNKPNKPKVCKRVRFKTVAGTPVLKSVNNILDRHQRTRQLRNSTAKRLLQRAKFNIGTNNRGNCVTPSDKTSNVRKFILPMRSAHSSRVIKPNKRFIEELEERTNPDNDNDSKNPKKVKVMAEKMNNTENIDKTRKEIKQTKHKWRKNITNVHISNSKSVEDTQTQKERKTHNSSKIKITLNQTTQDDKQLLVPGKALPDSDVPFVESSRIQTRSGAQSETLGLQNYSETSQTSNISPDDSSINPGIMTAEESEEVEERNDDEFDSDSELSERGSDQSNHSEDEQSEWTGMKLDGGKVILRKARLKLDNKNSGGTEGPFSVTNPQNVPANQTNPGITGTVKCGVCGAVRFYRFVKQARKFGIHSCESCRKFISKIIKRQACANASNKPLPILQCHKGDGLCLVPPVVRSQQWNLMRCVYKARCPACWLKMCLKCYHIPTTLKAGLNALLPPLMRDPVISLGTLGQDDNDVLGQKTIGSMSWPSEDSLEKNLFKSAMSWNGIDISKEGIGDGNSTKKEEKFHSLTIVSTEKKRKKDNRIKVRKKVKNPVVPLPSAGVATQGSQVPVVRQRIDLKGPRVKHVCRSASVALGQPIATFPANDGKDETDANKIVPKTYRDEDKSDKREEITKQSQKANQENNANSNHNVQHSNTKRNKNQQSILAPNHQVVRALPKPAVNTAHTISIDFWEQYDPAEVGAKGFALIGSEDFHIPAICFLCGSAGKEPLIHCQCCCEPYHAFCLEPSEWNACAQPNWCCPRCTICQTCHLRVGPKLSCIRCRQSFHHACLSKSGVNARLYSPDTPYVCQSCVKCKSCGSEGVNLYVGNLPLCSMCFKLRQRGNYCPLCQRCYNKNDFDSKMMECNECSCWVHARCEGLSDEFYQVLSYLPDSIEFTCSQCSPNPNSVWRNAIESELKAGFISVIKALSKNRKMCAALKWSPRKECLCKVAASARRLDFSDDKYTGEYADDPEESDKPSDTIVDSKIDPLSRFDFEIEDQPIDLPRRGLRRLKQRFHLKECSVRVKNCIVLKDNQEDTSSQESSSTGENQECHCSEQQILARPSPTLISVKRKVNGNEYRSLLQFHCDMEHVVNRASADNLIESYHKSLQEVFPWFDPKRSKISSSGSGLSTPSKDPSMCLDSPICPKLDDSILETWKEEVLKAPKAIAAKTGNLYSNIVVEDTRCCALCKSLGDGQGTREGRLLYCGQNEWVHSNCALWSNEVFEEIDGSLQNVHNAISRGRQIRCSECGKKGASIGCCAKNCSTTYHFPCARNAGLGFNDDKTIFCTSHLSNCITKTPHNNDDFELKRLVYVEIDRKKKKFVDPNHVRVMIGSLMIDCLGIIVPEFSDSPEKILPTNYKCSRLYWSTVNPMKIVKYYIRTYVQHCTTEVTHDAEHNVTIDHSKELEREERQKLEQLVVKQTLDAVIDSVYNKEVDENLAEQNNTDLLPPEITDVIFQDLPHDLLDGISMQDIFPKMSYEDFLAMDMRNDGVFGNDLLKDDILSSDVDEIIKPSENKVAKVDPTISELSQNDLWLHLGTKGCVQEFMDDVLNSKGPKMGGRELKRSKSEVIGNNPLLVGGQRHHQRSCSLTWSCKLDGTYGPTMKRRKIPRPAPASRAVGETNLTVMEPPNDRTSVFHELRIPESIMLTVGRANTPSIIGENNKDHKRLLWHTRQQPRIVQVDGPADAGSASECSSPEYNIEDRIPQIDGTNDETSSDNTSWFSFRDKMTSTCPAFSQNYSNQNKLGDLFHDESSNESFKIPQLDGADDVSSDDEPSQNHQQPLEPCTPIAHIGDGPVTCKRCQCTYRTQDSYNRHLMTCDIVTMSDSDSETIDHNKGSSPNSRFSDSVESMSPQFITMSPSEGHTMTSEYPDMQVTSPLEASVPSPHPAIQIEPIAQALITPQMHTHSTVETLHQTVLTSNEVIVQTQYTRTTTTLPNSAVLPQDNMVQITEVTDLTTPDERTLPHLPPGIADTIANSQSLSPRDSSMSTCGIADGAQINLQSPKTTKPKSPRTPKPRTKLIKPQIMRNSIPQQVAPVRYQTVPSATPVLQLQQTQRPTPPTVILQQVPGSGLMSYVETLQQQSGQNVQYITAIGGQEASYKPQFITTNQLVPGTYIQAGSDNLLALQNGGISVLPGVQLAQPQPTVLGTIIQQQPSTIQCGVISSEQLVLSSTPTLEMFTDSTGSMFVSSQPMYYGLETIVSNTVMSSSQFMAAGAVPQVLASSYQTTTQVFQASKLMEPLVDVQAVPNVSNVTGVQTVQSIPAVSNIRGGYVVVNPNTPETIPPPQISVPSSLSSTHPQSHEQVTPFIRPADTPHCPLTAPVIEPVRPVPAPAPAPVPAPTPAPAPAPEIRPVQQPPFIAQTSTVPSQPRPTVNTMQQALSTIPRVAVRPSPISHTVTQSNHGQWKIPEPLYAAEQTITNTSRPYLDSKHVSENTSMIKSSISSKISPLSNHSITQRDIHMNRLNLDVNSIHSDIYNTDTTITNNDSTINSVISSHALRSNPVTPPTRPMNRVLPMQATIPKQEIIKPVEKPEVIVAEPTKPVPKSAEETVTLEIVKLGDCDAVEKLFPLEKPSLISDDLFEKPPIQEDVQQNEISERNLVVIEEKVVEETPEKLVTQLPQKIPELVKIDKEEEQIEVKSGKIEESKENFKVEIDEDKLKNASLKIVLQKQLQDGSYKISHNMKSTSQSRATPKITSVEILPSKQPPQIASLQLLPIKTFTLKTNKIEEKPKLVSKNSNLPEPKLPPVAVKKPRFIAKNTKSSPIDSPTVNNNTQKKNGPTLMYEIKSQDGFTHTASSMTEVWDTVFQAVQLARKAHNLPPITHNPLTEHLGLDNNATVYLVEQLPGVNRCTKYKPRFHNLSPPAVLNEDLLVESNSGAARAEPFKGRKVHDIFSWLASTHRQQPKMIAISENEMRKAASTNLPMAMRFRILKETSKESVGVYHSHIHGRGLFSLRDIEAGEMVIEYAGEVIRASLTDKREKYYDSKHIGCYMFKIDDHVVVDATMKGNAARFINHSCEPNCYSRVVDILGKKHILIFALRRIAQGEELTYDYKFPFEDIKIPCTCGSRRCRKYLN</sequence>
<dbReference type="CDD" id="cd15506">
    <property type="entry name" value="PHD1_KMT2A_like"/>
    <property type="match status" value="1"/>
</dbReference>
<feature type="region of interest" description="Disordered" evidence="18">
    <location>
        <begin position="1814"/>
        <end position="1851"/>
    </location>
</feature>
<dbReference type="GO" id="GO:0045893">
    <property type="term" value="P:positive regulation of DNA-templated transcription"/>
    <property type="evidence" value="ECO:0007669"/>
    <property type="project" value="TreeGrafter"/>
</dbReference>
<evidence type="ECO:0000256" key="2">
    <source>
        <dbReference type="ARBA" id="ARBA00012183"/>
    </source>
</evidence>
<dbReference type="InterPro" id="IPR019787">
    <property type="entry name" value="Znf_PHD-finger"/>
</dbReference>
<dbReference type="EC" id="2.1.1.355" evidence="2"/>
<keyword evidence="24" id="KW-1185">Reference proteome</keyword>
<feature type="region of interest" description="Disordered" evidence="18">
    <location>
        <begin position="2893"/>
        <end position="2913"/>
    </location>
</feature>
<keyword evidence="9" id="KW-0862">Zinc</keyword>
<evidence type="ECO:0000259" key="23">
    <source>
        <dbReference type="PROSITE" id="PS51805"/>
    </source>
</evidence>
<evidence type="ECO:0000256" key="5">
    <source>
        <dbReference type="ARBA" id="ARBA00022691"/>
    </source>
</evidence>
<dbReference type="GO" id="GO:0035097">
    <property type="term" value="C:histone methyltransferase complex"/>
    <property type="evidence" value="ECO:0007669"/>
    <property type="project" value="TreeGrafter"/>
</dbReference>
<dbReference type="Gene3D" id="3.30.40.10">
    <property type="entry name" value="Zinc/RING finger domain, C3HC4 (zinc finger)"/>
    <property type="match status" value="3"/>
</dbReference>
<dbReference type="InterPro" id="IPR003889">
    <property type="entry name" value="FYrich_C"/>
</dbReference>
<dbReference type="KEGG" id="fas:105263660"/>
<dbReference type="InterPro" id="IPR046341">
    <property type="entry name" value="SET_dom_sf"/>
</dbReference>
<feature type="region of interest" description="Disordered" evidence="18">
    <location>
        <begin position="729"/>
        <end position="793"/>
    </location>
</feature>
<dbReference type="InterPro" id="IPR001628">
    <property type="entry name" value="Znf_hrmn_rcpt"/>
</dbReference>
<feature type="compositionally biased region" description="Polar residues" evidence="18">
    <location>
        <begin position="2893"/>
        <end position="2912"/>
    </location>
</feature>
<feature type="region of interest" description="Disordered" evidence="18">
    <location>
        <begin position="1164"/>
        <end position="1185"/>
    </location>
</feature>
<keyword evidence="8 17" id="KW-0863">Zinc-finger</keyword>
<reference evidence="25" key="1">
    <citation type="submission" date="2025-08" db="UniProtKB">
        <authorList>
            <consortium name="RefSeq"/>
        </authorList>
    </citation>
    <scope>IDENTIFICATION</scope>
    <source>
        <strain evidence="25">USDA-PBARC FA_bdor</strain>
        <tissue evidence="25">Whole organism</tissue>
    </source>
</reference>
<dbReference type="GO" id="GO:0005700">
    <property type="term" value="C:polytene chromosome"/>
    <property type="evidence" value="ECO:0007669"/>
    <property type="project" value="UniProtKB-ARBA"/>
</dbReference>
<gene>
    <name evidence="25" type="primary">trx</name>
</gene>
<dbReference type="GeneID" id="105263660"/>
<evidence type="ECO:0000256" key="10">
    <source>
        <dbReference type="ARBA" id="ARBA00022853"/>
    </source>
</evidence>
<dbReference type="FunFam" id="2.170.270.10:FF:000004">
    <property type="entry name" value="Histone-lysine N-methyltransferase"/>
    <property type="match status" value="1"/>
</dbReference>
<feature type="compositionally biased region" description="Basic residues" evidence="18">
    <location>
        <begin position="2139"/>
        <end position="2150"/>
    </location>
</feature>
<dbReference type="GO" id="GO:0140949">
    <property type="term" value="F:histone H3K9 trimethyltransferase activity"/>
    <property type="evidence" value="ECO:0007669"/>
    <property type="project" value="UniProtKB-EC"/>
</dbReference>
<dbReference type="GO" id="GO:0008270">
    <property type="term" value="F:zinc ion binding"/>
    <property type="evidence" value="ECO:0007669"/>
    <property type="project" value="UniProtKB-KW"/>
</dbReference>
<dbReference type="PROSITE" id="PS50016">
    <property type="entry name" value="ZF_PHD_2"/>
    <property type="match status" value="2"/>
</dbReference>
<name>A0A9R1SW17_9HYME</name>
<dbReference type="PANTHER" id="PTHR45838">
    <property type="entry name" value="HISTONE-LYSINE-N-METHYLTRANSFERASE 2 KMT2 FAMILY MEMBER"/>
    <property type="match status" value="1"/>
</dbReference>
<dbReference type="InterPro" id="IPR003616">
    <property type="entry name" value="Post-SET_dom"/>
</dbReference>
<evidence type="ECO:0000259" key="19">
    <source>
        <dbReference type="PROSITE" id="PS50016"/>
    </source>
</evidence>
<dbReference type="PROSITE" id="PS51030">
    <property type="entry name" value="NUCLEAR_REC_DBD_2"/>
    <property type="match status" value="1"/>
</dbReference>
<evidence type="ECO:0000256" key="15">
    <source>
        <dbReference type="ARBA" id="ARBA00023242"/>
    </source>
</evidence>
<dbReference type="CDD" id="cd15508">
    <property type="entry name" value="PHD3_KMT2A_like"/>
    <property type="match status" value="1"/>
</dbReference>
<feature type="region of interest" description="Disordered" evidence="18">
    <location>
        <begin position="78"/>
        <end position="144"/>
    </location>
</feature>
<dbReference type="CDD" id="cd15489">
    <property type="entry name" value="PHD_SF"/>
    <property type="match status" value="1"/>
</dbReference>
<evidence type="ECO:0000256" key="1">
    <source>
        <dbReference type="ARBA" id="ARBA00004123"/>
    </source>
</evidence>
<evidence type="ECO:0000256" key="16">
    <source>
        <dbReference type="ARBA" id="ARBA00071661"/>
    </source>
</evidence>
<dbReference type="InterPro" id="IPR003888">
    <property type="entry name" value="FYrich_N"/>
</dbReference>
<keyword evidence="14" id="KW-0804">Transcription</keyword>
<evidence type="ECO:0000256" key="14">
    <source>
        <dbReference type="ARBA" id="ARBA00023163"/>
    </source>
</evidence>
<feature type="domain" description="Post-SET" evidence="21">
    <location>
        <begin position="3194"/>
        <end position="3210"/>
    </location>
</feature>
<evidence type="ECO:0000256" key="12">
    <source>
        <dbReference type="ARBA" id="ARBA00023117"/>
    </source>
</evidence>
<feature type="compositionally biased region" description="Polar residues" evidence="18">
    <location>
        <begin position="312"/>
        <end position="321"/>
    </location>
</feature>
<feature type="compositionally biased region" description="Polar residues" evidence="18">
    <location>
        <begin position="95"/>
        <end position="109"/>
    </location>
</feature>
<dbReference type="Proteomes" id="UP000694866">
    <property type="component" value="Unplaced"/>
</dbReference>
<feature type="compositionally biased region" description="Polar residues" evidence="18">
    <location>
        <begin position="456"/>
        <end position="468"/>
    </location>
</feature>
<feature type="compositionally biased region" description="Acidic residues" evidence="18">
    <location>
        <begin position="387"/>
        <end position="405"/>
    </location>
</feature>
<dbReference type="GO" id="GO:0032259">
    <property type="term" value="P:methylation"/>
    <property type="evidence" value="ECO:0007669"/>
    <property type="project" value="UniProtKB-KW"/>
</dbReference>
<dbReference type="PROSITE" id="PS51805">
    <property type="entry name" value="EPHD"/>
    <property type="match status" value="1"/>
</dbReference>
<feature type="compositionally biased region" description="Low complexity" evidence="18">
    <location>
        <begin position="764"/>
        <end position="784"/>
    </location>
</feature>
<feature type="region of interest" description="Disordered" evidence="18">
    <location>
        <begin position="1959"/>
        <end position="1979"/>
    </location>
</feature>
<feature type="compositionally biased region" description="Pro residues" evidence="18">
    <location>
        <begin position="2466"/>
        <end position="2483"/>
    </location>
</feature>
<evidence type="ECO:0000259" key="22">
    <source>
        <dbReference type="PROSITE" id="PS51030"/>
    </source>
</evidence>
<protein>
    <recommendedName>
        <fullName evidence="16">Histone-lysine N-methyltransferase trithorax</fullName>
        <ecNumber evidence="2">2.1.1.355</ecNumber>
    </recommendedName>
</protein>
<dbReference type="SUPFAM" id="SSF57903">
    <property type="entry name" value="FYVE/PHD zinc finger"/>
    <property type="match status" value="1"/>
</dbReference>
<dbReference type="Gene3D" id="1.20.920.10">
    <property type="entry name" value="Bromodomain-like"/>
    <property type="match status" value="1"/>
</dbReference>
<dbReference type="InterPro" id="IPR036427">
    <property type="entry name" value="Bromodomain-like_sf"/>
</dbReference>
<evidence type="ECO:0000256" key="3">
    <source>
        <dbReference type="ARBA" id="ARBA00022603"/>
    </source>
</evidence>
<feature type="compositionally biased region" description="Polar residues" evidence="18">
    <location>
        <begin position="1969"/>
        <end position="1979"/>
    </location>
</feature>
<feature type="domain" description="PHD-type" evidence="19">
    <location>
        <begin position="846"/>
        <end position="896"/>
    </location>
</feature>
<evidence type="ECO:0000313" key="25">
    <source>
        <dbReference type="RefSeq" id="XP_011298309.1"/>
    </source>
</evidence>
<evidence type="ECO:0000256" key="13">
    <source>
        <dbReference type="ARBA" id="ARBA00023125"/>
    </source>
</evidence>
<evidence type="ECO:0000256" key="6">
    <source>
        <dbReference type="ARBA" id="ARBA00022723"/>
    </source>
</evidence>
<dbReference type="PROSITE" id="PS51542">
    <property type="entry name" value="FYRN"/>
    <property type="match status" value="1"/>
</dbReference>
<keyword evidence="12" id="KW-0103">Bromodomain</keyword>
<feature type="compositionally biased region" description="Basic and acidic residues" evidence="18">
    <location>
        <begin position="79"/>
        <end position="94"/>
    </location>
</feature>
<dbReference type="InterPro" id="IPR013083">
    <property type="entry name" value="Znf_RING/FYVE/PHD"/>
</dbReference>
<evidence type="ECO:0000256" key="8">
    <source>
        <dbReference type="ARBA" id="ARBA00022771"/>
    </source>
</evidence>
<dbReference type="InterPro" id="IPR001214">
    <property type="entry name" value="SET_dom"/>
</dbReference>
<dbReference type="SMART" id="SM00249">
    <property type="entry name" value="PHD"/>
    <property type="match status" value="4"/>
</dbReference>
<feature type="region of interest" description="Disordered" evidence="18">
    <location>
        <begin position="1890"/>
        <end position="1921"/>
    </location>
</feature>
<feature type="region of interest" description="Disordered" evidence="18">
    <location>
        <begin position="1"/>
        <end position="32"/>
    </location>
</feature>
<evidence type="ECO:0000256" key="17">
    <source>
        <dbReference type="PROSITE-ProRule" id="PRU00146"/>
    </source>
</evidence>
<dbReference type="CDD" id="cd19170">
    <property type="entry name" value="SET_KMT2A_2B"/>
    <property type="match status" value="1"/>
</dbReference>
<feature type="region of interest" description="Disordered" evidence="18">
    <location>
        <begin position="2129"/>
        <end position="2150"/>
    </location>
</feature>
<dbReference type="InterPro" id="IPR034732">
    <property type="entry name" value="EPHD"/>
</dbReference>
<keyword evidence="4" id="KW-0808">Transferase</keyword>
<dbReference type="Pfam" id="PF05964">
    <property type="entry name" value="FYRN"/>
    <property type="match status" value="1"/>
</dbReference>
<feature type="region of interest" description="Disordered" evidence="18">
    <location>
        <begin position="2466"/>
        <end position="2485"/>
    </location>
</feature>
<feature type="compositionally biased region" description="Acidic residues" evidence="18">
    <location>
        <begin position="1897"/>
        <end position="1907"/>
    </location>
</feature>
<dbReference type="GO" id="GO:0043565">
    <property type="term" value="F:sequence-specific DNA binding"/>
    <property type="evidence" value="ECO:0007669"/>
    <property type="project" value="InterPro"/>
</dbReference>
<evidence type="ECO:0000256" key="11">
    <source>
        <dbReference type="ARBA" id="ARBA00023015"/>
    </source>
</evidence>
<feature type="domain" description="SET" evidence="20">
    <location>
        <begin position="3072"/>
        <end position="3188"/>
    </location>
</feature>
<evidence type="ECO:0000259" key="21">
    <source>
        <dbReference type="PROSITE" id="PS50868"/>
    </source>
</evidence>
<feature type="domain" description="PHD-type" evidence="19">
    <location>
        <begin position="973"/>
        <end position="1034"/>
    </location>
</feature>
<dbReference type="PROSITE" id="PS50868">
    <property type="entry name" value="POST_SET"/>
    <property type="match status" value="1"/>
</dbReference>
<dbReference type="Pfam" id="PF00856">
    <property type="entry name" value="SET"/>
    <property type="match status" value="1"/>
</dbReference>
<feature type="compositionally biased region" description="Basic and acidic residues" evidence="18">
    <location>
        <begin position="295"/>
        <end position="304"/>
    </location>
</feature>
<dbReference type="SUPFAM" id="SSF82199">
    <property type="entry name" value="SET domain"/>
    <property type="match status" value="1"/>
</dbReference>
<feature type="region of interest" description="Disordered" evidence="18">
    <location>
        <begin position="287"/>
        <end position="429"/>
    </location>
</feature>
<keyword evidence="7" id="KW-0677">Repeat</keyword>
<keyword evidence="13" id="KW-0238">DNA-binding</keyword>
<feature type="domain" description="PHD-type" evidence="23">
    <location>
        <begin position="1314"/>
        <end position="1422"/>
    </location>
</feature>
<evidence type="ECO:0000256" key="18">
    <source>
        <dbReference type="SAM" id="MobiDB-lite"/>
    </source>
</evidence>
<dbReference type="Pfam" id="PF13771">
    <property type="entry name" value="zf-HC5HC2H"/>
    <property type="match status" value="1"/>
</dbReference>
<dbReference type="InterPro" id="IPR011011">
    <property type="entry name" value="Znf_FYVE_PHD"/>
</dbReference>
<feature type="compositionally biased region" description="Basic and acidic residues" evidence="18">
    <location>
        <begin position="406"/>
        <end position="419"/>
    </location>
</feature>
<dbReference type="OrthoDB" id="308383at2759"/>
<evidence type="ECO:0000313" key="24">
    <source>
        <dbReference type="Proteomes" id="UP000694866"/>
    </source>
</evidence>
<dbReference type="FunFam" id="3.30.40.10:FF:000002">
    <property type="entry name" value="Histone-lysine N-methyltransferase"/>
    <property type="match status" value="1"/>
</dbReference>
<dbReference type="SMART" id="SM00542">
    <property type="entry name" value="FYRC"/>
    <property type="match status" value="1"/>
</dbReference>
<dbReference type="SMART" id="SM00541">
    <property type="entry name" value="FYRN"/>
    <property type="match status" value="1"/>
</dbReference>
<evidence type="ECO:0000256" key="7">
    <source>
        <dbReference type="ARBA" id="ARBA00022737"/>
    </source>
</evidence>
<organism evidence="24 25">
    <name type="scientific">Fopius arisanus</name>
    <dbReference type="NCBI Taxonomy" id="64838"/>
    <lineage>
        <taxon>Eukaryota</taxon>
        <taxon>Metazoa</taxon>
        <taxon>Ecdysozoa</taxon>
        <taxon>Arthropoda</taxon>
        <taxon>Hexapoda</taxon>
        <taxon>Insecta</taxon>
        <taxon>Pterygota</taxon>
        <taxon>Neoptera</taxon>
        <taxon>Endopterygota</taxon>
        <taxon>Hymenoptera</taxon>
        <taxon>Apocrita</taxon>
        <taxon>Ichneumonoidea</taxon>
        <taxon>Braconidae</taxon>
        <taxon>Opiinae</taxon>
        <taxon>Fopius</taxon>
    </lineage>
</organism>
<feature type="compositionally biased region" description="Polar residues" evidence="18">
    <location>
        <begin position="345"/>
        <end position="380"/>
    </location>
</feature>
<keyword evidence="3" id="KW-0489">Methyltransferase</keyword>
<evidence type="ECO:0000259" key="20">
    <source>
        <dbReference type="PROSITE" id="PS50280"/>
    </source>
</evidence>
<dbReference type="GO" id="GO:0003700">
    <property type="term" value="F:DNA-binding transcription factor activity"/>
    <property type="evidence" value="ECO:0007669"/>
    <property type="project" value="InterPro"/>
</dbReference>
<dbReference type="RefSeq" id="XP_011298309.1">
    <property type="nucleotide sequence ID" value="XM_011300007.1"/>
</dbReference>
<feature type="domain" description="Nuclear receptor" evidence="22">
    <location>
        <begin position="475"/>
        <end position="588"/>
    </location>
</feature>
<dbReference type="Pfam" id="PF05965">
    <property type="entry name" value="FYRC"/>
    <property type="match status" value="1"/>
</dbReference>
<dbReference type="PANTHER" id="PTHR45838:SF4">
    <property type="entry name" value="HISTONE-LYSINE N-METHYLTRANSFERASE TRITHORAX"/>
    <property type="match status" value="1"/>
</dbReference>
<keyword evidence="15" id="KW-0539">Nucleus</keyword>
<keyword evidence="11" id="KW-0805">Transcription regulation</keyword>